<keyword evidence="4 7" id="KW-0812">Transmembrane</keyword>
<feature type="transmembrane region" description="Helical" evidence="7">
    <location>
        <begin position="142"/>
        <end position="162"/>
    </location>
</feature>
<feature type="transmembrane region" description="Helical" evidence="7">
    <location>
        <begin position="270"/>
        <end position="291"/>
    </location>
</feature>
<keyword evidence="5 7" id="KW-1133">Transmembrane helix</keyword>
<evidence type="ECO:0000256" key="7">
    <source>
        <dbReference type="RuleBase" id="RU363032"/>
    </source>
</evidence>
<name>A0ABV0IJD6_9MICC</name>
<dbReference type="InterPro" id="IPR000515">
    <property type="entry name" value="MetI-like"/>
</dbReference>
<gene>
    <name evidence="9" type="ORF">ABDK96_11345</name>
</gene>
<feature type="domain" description="ABC transmembrane type-1" evidence="8">
    <location>
        <begin position="103"/>
        <end position="292"/>
    </location>
</feature>
<evidence type="ECO:0000256" key="5">
    <source>
        <dbReference type="ARBA" id="ARBA00022989"/>
    </source>
</evidence>
<evidence type="ECO:0000256" key="3">
    <source>
        <dbReference type="ARBA" id="ARBA00022475"/>
    </source>
</evidence>
<feature type="transmembrane region" description="Helical" evidence="7">
    <location>
        <begin position="39"/>
        <end position="59"/>
    </location>
</feature>
<keyword evidence="3" id="KW-1003">Cell membrane</keyword>
<feature type="transmembrane region" description="Helical" evidence="7">
    <location>
        <begin position="107"/>
        <end position="130"/>
    </location>
</feature>
<dbReference type="EMBL" id="JBDXMX010000004">
    <property type="protein sequence ID" value="MEO9248280.1"/>
    <property type="molecule type" value="Genomic_DNA"/>
</dbReference>
<evidence type="ECO:0000256" key="4">
    <source>
        <dbReference type="ARBA" id="ARBA00022692"/>
    </source>
</evidence>
<keyword evidence="2 7" id="KW-0813">Transport</keyword>
<dbReference type="PROSITE" id="PS50928">
    <property type="entry name" value="ABC_TM1"/>
    <property type="match status" value="1"/>
</dbReference>
<dbReference type="SUPFAM" id="SSF161098">
    <property type="entry name" value="MetI-like"/>
    <property type="match status" value="1"/>
</dbReference>
<sequence>MSAQQENESDHRTAGRTAGRAAAVGGWARRWLRRLTASLGAGGMVSAGVVLLVVLAALLPGLLAPGDPTAVAPAQAYQPPGPGAVFGTDASGRDVYTRVVHGAGQSLGVGAAATAIGLGLGLLLGFGAALGPRWLDGALSRVIEVLFALPSLVLALLLVSVLGAGVGPSVLAVGLATAPGYARILRARARSVVHSPYVTAARLEGVSAPMAFVRHVLPNTLWPLIAVGTLGIGQAIVWVSALSYLGLGALPPSPEWGAMLNAGRLHITSSWWLTVAPGLAITAAAAALTMLGRRLSAVAPA</sequence>
<evidence type="ECO:0000313" key="10">
    <source>
        <dbReference type="Proteomes" id="UP001484097"/>
    </source>
</evidence>
<organism evidence="9 10">
    <name type="scientific">Citricoccus nitrophenolicus</name>
    <dbReference type="NCBI Taxonomy" id="863575"/>
    <lineage>
        <taxon>Bacteria</taxon>
        <taxon>Bacillati</taxon>
        <taxon>Actinomycetota</taxon>
        <taxon>Actinomycetes</taxon>
        <taxon>Micrococcales</taxon>
        <taxon>Micrococcaceae</taxon>
        <taxon>Citricoccus</taxon>
    </lineage>
</organism>
<feature type="transmembrane region" description="Helical" evidence="7">
    <location>
        <begin position="168"/>
        <end position="185"/>
    </location>
</feature>
<dbReference type="InterPro" id="IPR050366">
    <property type="entry name" value="BP-dependent_transpt_permease"/>
</dbReference>
<dbReference type="Proteomes" id="UP001484097">
    <property type="component" value="Unassembled WGS sequence"/>
</dbReference>
<dbReference type="RefSeq" id="WP_309813627.1">
    <property type="nucleotide sequence ID" value="NZ_JBDXMX010000004.1"/>
</dbReference>
<evidence type="ECO:0000256" key="2">
    <source>
        <dbReference type="ARBA" id="ARBA00022448"/>
    </source>
</evidence>
<keyword evidence="6 7" id="KW-0472">Membrane</keyword>
<protein>
    <submittedName>
        <fullName evidence="9">ABC transporter permease</fullName>
    </submittedName>
</protein>
<proteinExistence type="inferred from homology"/>
<accession>A0ABV0IJD6</accession>
<comment type="caution">
    <text evidence="9">The sequence shown here is derived from an EMBL/GenBank/DDBJ whole genome shotgun (WGS) entry which is preliminary data.</text>
</comment>
<dbReference type="InterPro" id="IPR035906">
    <property type="entry name" value="MetI-like_sf"/>
</dbReference>
<evidence type="ECO:0000313" key="9">
    <source>
        <dbReference type="EMBL" id="MEO9248280.1"/>
    </source>
</evidence>
<evidence type="ECO:0000256" key="1">
    <source>
        <dbReference type="ARBA" id="ARBA00004651"/>
    </source>
</evidence>
<reference evidence="9 10" key="1">
    <citation type="submission" date="2024-05" db="EMBL/GenBank/DDBJ databases">
        <authorList>
            <person name="Yi C."/>
        </authorList>
    </citation>
    <scope>NUCLEOTIDE SEQUENCE [LARGE SCALE GENOMIC DNA]</scope>
    <source>
        <strain evidence="9 10">XS13</strain>
    </source>
</reference>
<dbReference type="PANTHER" id="PTHR43386">
    <property type="entry name" value="OLIGOPEPTIDE TRANSPORT SYSTEM PERMEASE PROTEIN APPC"/>
    <property type="match status" value="1"/>
</dbReference>
<dbReference type="PANTHER" id="PTHR43386:SF25">
    <property type="entry name" value="PEPTIDE ABC TRANSPORTER PERMEASE PROTEIN"/>
    <property type="match status" value="1"/>
</dbReference>
<comment type="subcellular location">
    <subcellularLocation>
        <location evidence="1 7">Cell membrane</location>
        <topology evidence="1 7">Multi-pass membrane protein</topology>
    </subcellularLocation>
</comment>
<keyword evidence="10" id="KW-1185">Reference proteome</keyword>
<feature type="transmembrane region" description="Helical" evidence="7">
    <location>
        <begin position="224"/>
        <end position="250"/>
    </location>
</feature>
<evidence type="ECO:0000259" key="8">
    <source>
        <dbReference type="PROSITE" id="PS50928"/>
    </source>
</evidence>
<evidence type="ECO:0000256" key="6">
    <source>
        <dbReference type="ARBA" id="ARBA00023136"/>
    </source>
</evidence>
<dbReference type="Gene3D" id="1.10.3720.10">
    <property type="entry name" value="MetI-like"/>
    <property type="match status" value="1"/>
</dbReference>
<comment type="similarity">
    <text evidence="7">Belongs to the binding-protein-dependent transport system permease family.</text>
</comment>
<dbReference type="CDD" id="cd06261">
    <property type="entry name" value="TM_PBP2"/>
    <property type="match status" value="1"/>
</dbReference>
<dbReference type="Pfam" id="PF00528">
    <property type="entry name" value="BPD_transp_1"/>
    <property type="match status" value="1"/>
</dbReference>